<organism evidence="1 2">
    <name type="scientific">Diversispora epigaea</name>
    <dbReference type="NCBI Taxonomy" id="1348612"/>
    <lineage>
        <taxon>Eukaryota</taxon>
        <taxon>Fungi</taxon>
        <taxon>Fungi incertae sedis</taxon>
        <taxon>Mucoromycota</taxon>
        <taxon>Glomeromycotina</taxon>
        <taxon>Glomeromycetes</taxon>
        <taxon>Diversisporales</taxon>
        <taxon>Diversisporaceae</taxon>
        <taxon>Diversispora</taxon>
    </lineage>
</organism>
<sequence length="109" mass="11739">MINIPLNTSGIEGNSLTSLVTHVAKCFANDVETVSGQRTSYIPLNTSGIEGNSLTSLVTHVAKCFANDVETVSGQRTSSHAEYPRVEIVSIDFHVVPDTIKYKPTSNLC</sequence>
<comment type="caution">
    <text evidence="1">The sequence shown here is derived from an EMBL/GenBank/DDBJ whole genome shotgun (WGS) entry which is preliminary data.</text>
</comment>
<accession>A0A397IGE2</accession>
<proteinExistence type="predicted"/>
<reference evidence="1 2" key="1">
    <citation type="submission" date="2018-08" db="EMBL/GenBank/DDBJ databases">
        <title>Genome and evolution of the arbuscular mycorrhizal fungus Diversispora epigaea (formerly Glomus versiforme) and its bacterial endosymbionts.</title>
        <authorList>
            <person name="Sun X."/>
            <person name="Fei Z."/>
            <person name="Harrison M."/>
        </authorList>
    </citation>
    <scope>NUCLEOTIDE SEQUENCE [LARGE SCALE GENOMIC DNA]</scope>
    <source>
        <strain evidence="1 2">IT104</strain>
    </source>
</reference>
<gene>
    <name evidence="1" type="ORF">Glove_228g32</name>
</gene>
<name>A0A397IGE2_9GLOM</name>
<evidence type="ECO:0000313" key="1">
    <source>
        <dbReference type="EMBL" id="RHZ73917.1"/>
    </source>
</evidence>
<dbReference type="AlphaFoldDB" id="A0A397IGE2"/>
<evidence type="ECO:0000313" key="2">
    <source>
        <dbReference type="Proteomes" id="UP000266861"/>
    </source>
</evidence>
<dbReference type="EMBL" id="PQFF01000211">
    <property type="protein sequence ID" value="RHZ73917.1"/>
    <property type="molecule type" value="Genomic_DNA"/>
</dbReference>
<keyword evidence="2" id="KW-1185">Reference proteome</keyword>
<dbReference type="OrthoDB" id="10360538at2759"/>
<dbReference type="Proteomes" id="UP000266861">
    <property type="component" value="Unassembled WGS sequence"/>
</dbReference>
<protein>
    <submittedName>
        <fullName evidence="1">Uncharacterized protein</fullName>
    </submittedName>
</protein>